<evidence type="ECO:0000313" key="4">
    <source>
        <dbReference type="Proteomes" id="UP001295423"/>
    </source>
</evidence>
<protein>
    <submittedName>
        <fullName evidence="3">Uncharacterized protein</fullName>
    </submittedName>
</protein>
<comment type="caution">
    <text evidence="3">The sequence shown here is derived from an EMBL/GenBank/DDBJ whole genome shotgun (WGS) entry which is preliminary data.</text>
</comment>
<keyword evidence="2" id="KW-1133">Transmembrane helix</keyword>
<evidence type="ECO:0000256" key="2">
    <source>
        <dbReference type="SAM" id="Phobius"/>
    </source>
</evidence>
<dbReference type="AlphaFoldDB" id="A0AAD2FWS2"/>
<evidence type="ECO:0000313" key="3">
    <source>
        <dbReference type="EMBL" id="CAJ1954929.1"/>
    </source>
</evidence>
<dbReference type="InterPro" id="IPR051706">
    <property type="entry name" value="Glycosyltransferase_domain"/>
</dbReference>
<dbReference type="Pfam" id="PF04488">
    <property type="entry name" value="Gly_transf_sug"/>
    <property type="match status" value="1"/>
</dbReference>
<dbReference type="InterPro" id="IPR029044">
    <property type="entry name" value="Nucleotide-diphossugar_trans"/>
</dbReference>
<dbReference type="InterPro" id="IPR007577">
    <property type="entry name" value="GlycoTrfase_DXD_sugar-bd_CS"/>
</dbReference>
<gene>
    <name evidence="3" type="ORF">CYCCA115_LOCUS15506</name>
</gene>
<dbReference type="PANTHER" id="PTHR32385:SF15">
    <property type="entry name" value="INOSITOL PHOSPHOCERAMIDE MANNOSYLTRANSFERASE 1"/>
    <property type="match status" value="1"/>
</dbReference>
<keyword evidence="2" id="KW-0812">Transmembrane</keyword>
<accession>A0AAD2FWS2</accession>
<dbReference type="GO" id="GO:0000030">
    <property type="term" value="F:mannosyltransferase activity"/>
    <property type="evidence" value="ECO:0007669"/>
    <property type="project" value="TreeGrafter"/>
</dbReference>
<dbReference type="Proteomes" id="UP001295423">
    <property type="component" value="Unassembled WGS sequence"/>
</dbReference>
<keyword evidence="2" id="KW-0472">Membrane</keyword>
<dbReference type="PANTHER" id="PTHR32385">
    <property type="entry name" value="MANNOSYL PHOSPHORYLINOSITOL CERAMIDE SYNTHASE"/>
    <property type="match status" value="1"/>
</dbReference>
<dbReference type="SUPFAM" id="SSF53448">
    <property type="entry name" value="Nucleotide-diphospho-sugar transferases"/>
    <property type="match status" value="1"/>
</dbReference>
<evidence type="ECO:0000256" key="1">
    <source>
        <dbReference type="ARBA" id="ARBA00022679"/>
    </source>
</evidence>
<dbReference type="EMBL" id="CAKOGP040001870">
    <property type="protein sequence ID" value="CAJ1954929.1"/>
    <property type="molecule type" value="Genomic_DNA"/>
</dbReference>
<dbReference type="GO" id="GO:0016020">
    <property type="term" value="C:membrane"/>
    <property type="evidence" value="ECO:0007669"/>
    <property type="project" value="GOC"/>
</dbReference>
<keyword evidence="1" id="KW-0808">Transferase</keyword>
<keyword evidence="4" id="KW-1185">Reference proteome</keyword>
<name>A0AAD2FWS2_9STRA</name>
<dbReference type="GO" id="GO:0051999">
    <property type="term" value="P:mannosyl-inositol phosphorylceramide biosynthetic process"/>
    <property type="evidence" value="ECO:0007669"/>
    <property type="project" value="TreeGrafter"/>
</dbReference>
<proteinExistence type="predicted"/>
<reference evidence="3" key="1">
    <citation type="submission" date="2023-08" db="EMBL/GenBank/DDBJ databases">
        <authorList>
            <person name="Audoor S."/>
            <person name="Bilcke G."/>
        </authorList>
    </citation>
    <scope>NUCLEOTIDE SEQUENCE</scope>
</reference>
<feature type="transmembrane region" description="Helical" evidence="2">
    <location>
        <begin position="21"/>
        <end position="40"/>
    </location>
</feature>
<dbReference type="Gene3D" id="3.90.550.20">
    <property type="match status" value="1"/>
</dbReference>
<sequence>MIQSSSTTAPTSHLYRLRKTLIPLICFLLIGFIINFGGIYHDISDGYFGNPIHDATNKEWKSLVAKERDTRSLIVDEGEKGKYNIAPNNFKDWKMTTDANNCGDRGPNFTASDRAECGPLRSMTNSIHGRMKHTTTTMKTKITGAGMTGDKLPLPTIIDHQTLQPIPRRLIFTHHTHLIDRRFPRHLYKNVQNTIQTYADLWGVENKSNVEVMFFDDQDCARVIEASEPKLVPIFWAEKTGAYRADICRIAALYTYGGYYLDVDIEPIQALDPPPQVDFITAQAGNRAFFQAVMASTLRHPLMKHTMETMLVDWYMIPTIMKDHGKTEFEPQWFRSQTYTDLRLEHVAQYGFDLNHTIGILMGPVTLRIAYDRNVNLTTPWLLQEFENKDEKLYPALIRETSYWGCNFMVHDNATKTPYFYSRCKGTPMCVFYKEKKTGT</sequence>
<organism evidence="3 4">
    <name type="scientific">Cylindrotheca closterium</name>
    <dbReference type="NCBI Taxonomy" id="2856"/>
    <lineage>
        <taxon>Eukaryota</taxon>
        <taxon>Sar</taxon>
        <taxon>Stramenopiles</taxon>
        <taxon>Ochrophyta</taxon>
        <taxon>Bacillariophyta</taxon>
        <taxon>Bacillariophyceae</taxon>
        <taxon>Bacillariophycidae</taxon>
        <taxon>Bacillariales</taxon>
        <taxon>Bacillariaceae</taxon>
        <taxon>Cylindrotheca</taxon>
    </lineage>
</organism>